<accession>A0A3M0JJT2</accession>
<evidence type="ECO:0000313" key="2">
    <source>
        <dbReference type="Proteomes" id="UP000269221"/>
    </source>
</evidence>
<dbReference type="Proteomes" id="UP000269221">
    <property type="component" value="Unassembled WGS sequence"/>
</dbReference>
<proteinExistence type="predicted"/>
<gene>
    <name evidence="1" type="ORF">DUI87_22205</name>
</gene>
<organism evidence="1 2">
    <name type="scientific">Hirundo rustica rustica</name>
    <dbReference type="NCBI Taxonomy" id="333673"/>
    <lineage>
        <taxon>Eukaryota</taxon>
        <taxon>Metazoa</taxon>
        <taxon>Chordata</taxon>
        <taxon>Craniata</taxon>
        <taxon>Vertebrata</taxon>
        <taxon>Euteleostomi</taxon>
        <taxon>Archelosauria</taxon>
        <taxon>Archosauria</taxon>
        <taxon>Dinosauria</taxon>
        <taxon>Saurischia</taxon>
        <taxon>Theropoda</taxon>
        <taxon>Coelurosauria</taxon>
        <taxon>Aves</taxon>
        <taxon>Neognathae</taxon>
        <taxon>Neoaves</taxon>
        <taxon>Telluraves</taxon>
        <taxon>Australaves</taxon>
        <taxon>Passeriformes</taxon>
        <taxon>Sylvioidea</taxon>
        <taxon>Hirundinidae</taxon>
        <taxon>Hirundo</taxon>
    </lineage>
</organism>
<sequence>MEGAGLTINSLVSTAFNCVFYNKDAWQYGLLTYHNETDVFTIHSQVPYTDMPVLTRAIWFLEESLTKISVAEIIQHLSTEILKKMQVCVLARVVEELAIGHWAFAVHSIFLREKQVEEKNINRFTLEFANTQAIDPTAHPCGNPFLPGVPKLQHLLIPRHIFTIGCELEEAEEASLYLDMVLLMNLCQ</sequence>
<dbReference type="AlphaFoldDB" id="A0A3M0JJT2"/>
<protein>
    <submittedName>
        <fullName evidence="1">Uncharacterized protein</fullName>
    </submittedName>
</protein>
<reference evidence="1 2" key="1">
    <citation type="submission" date="2018-07" db="EMBL/GenBank/DDBJ databases">
        <title>A high quality draft genome assembly of the barn swallow (H. rustica rustica).</title>
        <authorList>
            <person name="Formenti G."/>
            <person name="Chiara M."/>
            <person name="Poveda L."/>
            <person name="Francoijs K.-J."/>
            <person name="Bonisoli-Alquati A."/>
            <person name="Canova L."/>
            <person name="Gianfranceschi L."/>
            <person name="Horner D.S."/>
            <person name="Saino N."/>
        </authorList>
    </citation>
    <scope>NUCLEOTIDE SEQUENCE [LARGE SCALE GENOMIC DNA]</scope>
    <source>
        <strain evidence="1">Chelidonia</strain>
        <tissue evidence="1">Blood</tissue>
    </source>
</reference>
<evidence type="ECO:0000313" key="1">
    <source>
        <dbReference type="EMBL" id="RMC01256.1"/>
    </source>
</evidence>
<keyword evidence="2" id="KW-1185">Reference proteome</keyword>
<dbReference type="EMBL" id="QRBI01000139">
    <property type="protein sequence ID" value="RMC01256.1"/>
    <property type="molecule type" value="Genomic_DNA"/>
</dbReference>
<comment type="caution">
    <text evidence="1">The sequence shown here is derived from an EMBL/GenBank/DDBJ whole genome shotgun (WGS) entry which is preliminary data.</text>
</comment>
<name>A0A3M0JJT2_HIRRU</name>